<feature type="coiled-coil region" evidence="1">
    <location>
        <begin position="203"/>
        <end position="230"/>
    </location>
</feature>
<keyword evidence="3" id="KW-1185">Reference proteome</keyword>
<dbReference type="GO" id="GO:0016567">
    <property type="term" value="P:protein ubiquitination"/>
    <property type="evidence" value="ECO:0007669"/>
    <property type="project" value="TreeGrafter"/>
</dbReference>
<gene>
    <name evidence="2" type="primary">Contig715.g790</name>
    <name evidence="2" type="ORF">STYLEM_3571</name>
</gene>
<name>A0A077ZXF2_STYLE</name>
<dbReference type="PANTHER" id="PTHR24007">
    <property type="entry name" value="BRCA1-ASSOCIATED PROTEIN"/>
    <property type="match status" value="1"/>
</dbReference>
<dbReference type="GO" id="GO:0061630">
    <property type="term" value="F:ubiquitin protein ligase activity"/>
    <property type="evidence" value="ECO:0007669"/>
    <property type="project" value="TreeGrafter"/>
</dbReference>
<feature type="coiled-coil region" evidence="1">
    <location>
        <begin position="100"/>
        <end position="171"/>
    </location>
</feature>
<sequence>MMVQQQNVINVKTRKIYGYVLFVHLLDVEDTSRGMLSAIINKLIMDFLWNFHPREFGITKSSQNGNQVDDRMLLEKIDNTVREYNYLLTSQLEEQRQYFEEKIEMRVKQLRQNKDIAELDYCINELTSQYKLKQQIQNEINKEIQTQKKKNQQLKGRADQTKKDLELAKEINQCLKVHMNTSNNTQDLSKEDEEKIKFKSSEIEKLKLMIQQKKESLDFIKEDINKMMADL</sequence>
<dbReference type="PANTHER" id="PTHR24007:SF7">
    <property type="entry name" value="BRCA1-ASSOCIATED PROTEIN"/>
    <property type="match status" value="1"/>
</dbReference>
<dbReference type="GO" id="GO:0007265">
    <property type="term" value="P:Ras protein signal transduction"/>
    <property type="evidence" value="ECO:0007669"/>
    <property type="project" value="TreeGrafter"/>
</dbReference>
<evidence type="ECO:0000313" key="2">
    <source>
        <dbReference type="EMBL" id="CDW74591.1"/>
    </source>
</evidence>
<keyword evidence="1" id="KW-0175">Coiled coil</keyword>
<evidence type="ECO:0000313" key="3">
    <source>
        <dbReference type="Proteomes" id="UP000039865"/>
    </source>
</evidence>
<dbReference type="EMBL" id="CCKQ01003475">
    <property type="protein sequence ID" value="CDW74591.1"/>
    <property type="molecule type" value="Genomic_DNA"/>
</dbReference>
<proteinExistence type="predicted"/>
<dbReference type="GO" id="GO:0005737">
    <property type="term" value="C:cytoplasm"/>
    <property type="evidence" value="ECO:0007669"/>
    <property type="project" value="TreeGrafter"/>
</dbReference>
<dbReference type="Proteomes" id="UP000039865">
    <property type="component" value="Unassembled WGS sequence"/>
</dbReference>
<dbReference type="AlphaFoldDB" id="A0A077ZXF2"/>
<accession>A0A077ZXF2</accession>
<dbReference type="InParanoid" id="A0A077ZXF2"/>
<protein>
    <submittedName>
        <fullName evidence="2">Uncharacterized protein</fullName>
    </submittedName>
</protein>
<dbReference type="OrthoDB" id="273556at2759"/>
<reference evidence="2 3" key="1">
    <citation type="submission" date="2014-06" db="EMBL/GenBank/DDBJ databases">
        <authorList>
            <person name="Swart Estienne"/>
        </authorList>
    </citation>
    <scope>NUCLEOTIDE SEQUENCE [LARGE SCALE GENOMIC DNA]</scope>
    <source>
        <strain evidence="2 3">130c</strain>
    </source>
</reference>
<evidence type="ECO:0000256" key="1">
    <source>
        <dbReference type="SAM" id="Coils"/>
    </source>
</evidence>
<organism evidence="2 3">
    <name type="scientific">Stylonychia lemnae</name>
    <name type="common">Ciliate</name>
    <dbReference type="NCBI Taxonomy" id="5949"/>
    <lineage>
        <taxon>Eukaryota</taxon>
        <taxon>Sar</taxon>
        <taxon>Alveolata</taxon>
        <taxon>Ciliophora</taxon>
        <taxon>Intramacronucleata</taxon>
        <taxon>Spirotrichea</taxon>
        <taxon>Stichotrichia</taxon>
        <taxon>Sporadotrichida</taxon>
        <taxon>Oxytrichidae</taxon>
        <taxon>Stylonychinae</taxon>
        <taxon>Stylonychia</taxon>
    </lineage>
</organism>